<protein>
    <submittedName>
        <fullName evidence="1">Uncharacterized protein</fullName>
    </submittedName>
</protein>
<name>A0ABT2SNS3_9FIRM</name>
<dbReference type="Proteomes" id="UP001652338">
    <property type="component" value="Unassembled WGS sequence"/>
</dbReference>
<dbReference type="RefSeq" id="WP_262655170.1">
    <property type="nucleotide sequence ID" value="NZ_JAOQKE010000015.1"/>
</dbReference>
<comment type="caution">
    <text evidence="1">The sequence shown here is derived from an EMBL/GenBank/DDBJ whole genome shotgun (WGS) entry which is preliminary data.</text>
</comment>
<organism evidence="1 2">
    <name type="scientific">Muricoprocola aceti</name>
    <dbReference type="NCBI Taxonomy" id="2981772"/>
    <lineage>
        <taxon>Bacteria</taxon>
        <taxon>Bacillati</taxon>
        <taxon>Bacillota</taxon>
        <taxon>Clostridia</taxon>
        <taxon>Lachnospirales</taxon>
        <taxon>Lachnospiraceae</taxon>
        <taxon>Muricoprocola</taxon>
    </lineage>
</organism>
<reference evidence="1 2" key="1">
    <citation type="journal article" date="2021" name="ISME Commun">
        <title>Automated analysis of genomic sequences facilitates high-throughput and comprehensive description of bacteria.</title>
        <authorList>
            <person name="Hitch T.C.A."/>
        </authorList>
    </citation>
    <scope>NUCLEOTIDE SEQUENCE [LARGE SCALE GENOMIC DNA]</scope>
    <source>
        <strain evidence="1 2">Sanger_29</strain>
    </source>
</reference>
<evidence type="ECO:0000313" key="2">
    <source>
        <dbReference type="Proteomes" id="UP001652338"/>
    </source>
</evidence>
<gene>
    <name evidence="1" type="ORF">OCV47_11325</name>
</gene>
<evidence type="ECO:0000313" key="1">
    <source>
        <dbReference type="EMBL" id="MCU6725930.1"/>
    </source>
</evidence>
<accession>A0ABT2SNS3</accession>
<dbReference type="EMBL" id="JAOQKE010000015">
    <property type="protein sequence ID" value="MCU6725930.1"/>
    <property type="molecule type" value="Genomic_DNA"/>
</dbReference>
<keyword evidence="2" id="KW-1185">Reference proteome</keyword>
<sequence>MKAKESFFSDPYRSSKTGNMVLTIFVPVSHSNKIQTLFMSIRIEDLRQLGVYDLLRDKISVYLLKADSENFITCISTGYDMAGNWNNLLLQQKCV</sequence>
<proteinExistence type="predicted"/>